<feature type="region of interest" description="Disordered" evidence="3">
    <location>
        <begin position="424"/>
        <end position="450"/>
    </location>
</feature>
<dbReference type="Gene3D" id="3.30.420.10">
    <property type="entry name" value="Ribonuclease H-like superfamily/Ribonuclease H"/>
    <property type="match status" value="1"/>
</dbReference>
<dbReference type="Proteomes" id="UP000006727">
    <property type="component" value="Chromosome 16"/>
</dbReference>
<feature type="compositionally biased region" description="Pro residues" evidence="3">
    <location>
        <begin position="78"/>
        <end position="91"/>
    </location>
</feature>
<dbReference type="SMART" id="SM00474">
    <property type="entry name" value="35EXOc"/>
    <property type="match status" value="1"/>
</dbReference>
<evidence type="ECO:0000313" key="5">
    <source>
        <dbReference type="EMBL" id="PNR38303.1"/>
    </source>
</evidence>
<dbReference type="PANTHER" id="PTHR13620">
    <property type="entry name" value="3-5 EXONUCLEASE"/>
    <property type="match status" value="1"/>
</dbReference>
<feature type="domain" description="3'-5' exonuclease" evidence="4">
    <location>
        <begin position="239"/>
        <end position="412"/>
    </location>
</feature>
<dbReference type="PANTHER" id="PTHR13620:SF104">
    <property type="entry name" value="EXONUCLEASE 3'-5' DOMAIN-CONTAINING PROTEIN 2"/>
    <property type="match status" value="1"/>
</dbReference>
<name>A0A2K1J9U8_PHYPA</name>
<keyword evidence="2" id="KW-0378">Hydrolase</keyword>
<dbReference type="PaxDb" id="3218-PP1S4_355V6.1"/>
<dbReference type="GeneID" id="112293472"/>
<evidence type="ECO:0000256" key="3">
    <source>
        <dbReference type="SAM" id="MobiDB-lite"/>
    </source>
</evidence>
<dbReference type="EnsemblPlants" id="Pp3c16_24370V3.1">
    <property type="protein sequence ID" value="Pp3c16_24370V3.1"/>
    <property type="gene ID" value="Pp3c16_24370"/>
</dbReference>
<dbReference type="STRING" id="3218.A0A2K1J9U8"/>
<dbReference type="GO" id="GO:0003676">
    <property type="term" value="F:nucleic acid binding"/>
    <property type="evidence" value="ECO:0007669"/>
    <property type="project" value="InterPro"/>
</dbReference>
<keyword evidence="7" id="KW-1185">Reference proteome</keyword>
<reference evidence="5 7" key="1">
    <citation type="journal article" date="2008" name="Science">
        <title>The Physcomitrella genome reveals evolutionary insights into the conquest of land by plants.</title>
        <authorList>
            <person name="Rensing S."/>
            <person name="Lang D."/>
            <person name="Zimmer A."/>
            <person name="Terry A."/>
            <person name="Salamov A."/>
            <person name="Shapiro H."/>
            <person name="Nishiyama T."/>
            <person name="Perroud P.-F."/>
            <person name="Lindquist E."/>
            <person name="Kamisugi Y."/>
            <person name="Tanahashi T."/>
            <person name="Sakakibara K."/>
            <person name="Fujita T."/>
            <person name="Oishi K."/>
            <person name="Shin-I T."/>
            <person name="Kuroki Y."/>
            <person name="Toyoda A."/>
            <person name="Suzuki Y."/>
            <person name="Hashimoto A."/>
            <person name="Yamaguchi K."/>
            <person name="Sugano A."/>
            <person name="Kohara Y."/>
            <person name="Fujiyama A."/>
            <person name="Anterola A."/>
            <person name="Aoki S."/>
            <person name="Ashton N."/>
            <person name="Barbazuk W.B."/>
            <person name="Barker E."/>
            <person name="Bennetzen J."/>
            <person name="Bezanilla M."/>
            <person name="Blankenship R."/>
            <person name="Cho S.H."/>
            <person name="Dutcher S."/>
            <person name="Estelle M."/>
            <person name="Fawcett J.A."/>
            <person name="Gundlach H."/>
            <person name="Hanada K."/>
            <person name="Heyl A."/>
            <person name="Hicks K.A."/>
            <person name="Hugh J."/>
            <person name="Lohr M."/>
            <person name="Mayer K."/>
            <person name="Melkozernov A."/>
            <person name="Murata T."/>
            <person name="Nelson D."/>
            <person name="Pils B."/>
            <person name="Prigge M."/>
            <person name="Reiss B."/>
            <person name="Renner T."/>
            <person name="Rombauts S."/>
            <person name="Rushton P."/>
            <person name="Sanderfoot A."/>
            <person name="Schween G."/>
            <person name="Shiu S.-H."/>
            <person name="Stueber K."/>
            <person name="Theodoulou F.L."/>
            <person name="Tu H."/>
            <person name="Van de Peer Y."/>
            <person name="Verrier P.J."/>
            <person name="Waters E."/>
            <person name="Wood A."/>
            <person name="Yang L."/>
            <person name="Cove D."/>
            <person name="Cuming A."/>
            <person name="Hasebe M."/>
            <person name="Lucas S."/>
            <person name="Mishler D.B."/>
            <person name="Reski R."/>
            <person name="Grigoriev I."/>
            <person name="Quatrano R.S."/>
            <person name="Boore J.L."/>
        </authorList>
    </citation>
    <scope>NUCLEOTIDE SEQUENCE [LARGE SCALE GENOMIC DNA]</scope>
    <source>
        <strain evidence="6 7">cv. Gransden 2004</strain>
    </source>
</reference>
<feature type="compositionally biased region" description="Low complexity" evidence="3">
    <location>
        <begin position="1"/>
        <end position="25"/>
    </location>
</feature>
<reference evidence="6" key="3">
    <citation type="submission" date="2020-12" db="UniProtKB">
        <authorList>
            <consortium name="EnsemblPlants"/>
        </authorList>
    </citation>
    <scope>IDENTIFICATION</scope>
</reference>
<dbReference type="SUPFAM" id="SSF53098">
    <property type="entry name" value="Ribonuclease H-like"/>
    <property type="match status" value="1"/>
</dbReference>
<evidence type="ECO:0000256" key="1">
    <source>
        <dbReference type="ARBA" id="ARBA00022722"/>
    </source>
</evidence>
<evidence type="ECO:0000313" key="6">
    <source>
        <dbReference type="EnsemblPlants" id="Pp3c16_24370V3.1"/>
    </source>
</evidence>
<dbReference type="AlphaFoldDB" id="A0A2K1J9U8"/>
<feature type="region of interest" description="Disordered" evidence="3">
    <location>
        <begin position="1"/>
        <end position="39"/>
    </location>
</feature>
<dbReference type="InterPro" id="IPR036397">
    <property type="entry name" value="RNaseH_sf"/>
</dbReference>
<protein>
    <recommendedName>
        <fullName evidence="4">3'-5' exonuclease domain-containing protein</fullName>
    </recommendedName>
</protein>
<feature type="region of interest" description="Disordered" evidence="3">
    <location>
        <begin position="70"/>
        <end position="97"/>
    </location>
</feature>
<gene>
    <name evidence="6" type="primary">LOC112293472</name>
    <name evidence="5" type="ORF">PHYPA_021414</name>
</gene>
<dbReference type="RefSeq" id="XP_024398701.1">
    <property type="nucleotide sequence ID" value="XM_024542933.2"/>
</dbReference>
<dbReference type="CDD" id="cd06141">
    <property type="entry name" value="WRN_exo"/>
    <property type="match status" value="1"/>
</dbReference>
<evidence type="ECO:0000313" key="7">
    <source>
        <dbReference type="Proteomes" id="UP000006727"/>
    </source>
</evidence>
<keyword evidence="1" id="KW-0540">Nuclease</keyword>
<dbReference type="OrthoDB" id="446462at2759"/>
<dbReference type="Gramene" id="Pp3c16_24370V3.2">
    <property type="protein sequence ID" value="Pp3c16_24370V3.2"/>
    <property type="gene ID" value="Pp3c16_24370"/>
</dbReference>
<organism evidence="5">
    <name type="scientific">Physcomitrium patens</name>
    <name type="common">Spreading-leaved earth moss</name>
    <name type="synonym">Physcomitrella patens</name>
    <dbReference type="NCBI Taxonomy" id="3218"/>
    <lineage>
        <taxon>Eukaryota</taxon>
        <taxon>Viridiplantae</taxon>
        <taxon>Streptophyta</taxon>
        <taxon>Embryophyta</taxon>
        <taxon>Bryophyta</taxon>
        <taxon>Bryophytina</taxon>
        <taxon>Bryopsida</taxon>
        <taxon>Funariidae</taxon>
        <taxon>Funariales</taxon>
        <taxon>Funariaceae</taxon>
        <taxon>Physcomitrium</taxon>
    </lineage>
</organism>
<dbReference type="EnsemblPlants" id="Pp3c16_24370V3.2">
    <property type="protein sequence ID" value="Pp3c16_24370V3.2"/>
    <property type="gene ID" value="Pp3c16_24370"/>
</dbReference>
<accession>A0A2K1J9U8</accession>
<dbReference type="Pfam" id="PF01612">
    <property type="entry name" value="DNA_pol_A_exo1"/>
    <property type="match status" value="1"/>
</dbReference>
<dbReference type="InterPro" id="IPR012337">
    <property type="entry name" value="RNaseH-like_sf"/>
</dbReference>
<reference evidence="5 7" key="2">
    <citation type="journal article" date="2018" name="Plant J.">
        <title>The Physcomitrella patens chromosome-scale assembly reveals moss genome structure and evolution.</title>
        <authorList>
            <person name="Lang D."/>
            <person name="Ullrich K.K."/>
            <person name="Murat F."/>
            <person name="Fuchs J."/>
            <person name="Jenkins J."/>
            <person name="Haas F.B."/>
            <person name="Piednoel M."/>
            <person name="Gundlach H."/>
            <person name="Van Bel M."/>
            <person name="Meyberg R."/>
            <person name="Vives C."/>
            <person name="Morata J."/>
            <person name="Symeonidi A."/>
            <person name="Hiss M."/>
            <person name="Muchero W."/>
            <person name="Kamisugi Y."/>
            <person name="Saleh O."/>
            <person name="Blanc G."/>
            <person name="Decker E.L."/>
            <person name="van Gessel N."/>
            <person name="Grimwood J."/>
            <person name="Hayes R.D."/>
            <person name="Graham S.W."/>
            <person name="Gunter L.E."/>
            <person name="McDaniel S.F."/>
            <person name="Hoernstein S.N.W."/>
            <person name="Larsson A."/>
            <person name="Li F.W."/>
            <person name="Perroud P.F."/>
            <person name="Phillips J."/>
            <person name="Ranjan P."/>
            <person name="Rokshar D.S."/>
            <person name="Rothfels C.J."/>
            <person name="Schneider L."/>
            <person name="Shu S."/>
            <person name="Stevenson D.W."/>
            <person name="Thummler F."/>
            <person name="Tillich M."/>
            <person name="Villarreal Aguilar J.C."/>
            <person name="Widiez T."/>
            <person name="Wong G.K."/>
            <person name="Wymore A."/>
            <person name="Zhang Y."/>
            <person name="Zimmer A.D."/>
            <person name="Quatrano R.S."/>
            <person name="Mayer K.F.X."/>
            <person name="Goodstein D."/>
            <person name="Casacuberta J.M."/>
            <person name="Vandepoele K."/>
            <person name="Reski R."/>
            <person name="Cuming A.C."/>
            <person name="Tuskan G.A."/>
            <person name="Maumus F."/>
            <person name="Salse J."/>
            <person name="Schmutz J."/>
            <person name="Rensing S.A."/>
        </authorList>
    </citation>
    <scope>NUCLEOTIDE SEQUENCE [LARGE SCALE GENOMIC DNA]</scope>
    <source>
        <strain evidence="6 7">cv. Gransden 2004</strain>
    </source>
</reference>
<dbReference type="Gramene" id="Pp3c16_24370V3.1">
    <property type="protein sequence ID" value="Pp3c16_24370V3.1"/>
    <property type="gene ID" value="Pp3c16_24370"/>
</dbReference>
<dbReference type="InterPro" id="IPR002562">
    <property type="entry name" value="3'-5'_exonuclease_dom"/>
</dbReference>
<dbReference type="GO" id="GO:0008408">
    <property type="term" value="F:3'-5' exonuclease activity"/>
    <property type="evidence" value="ECO:0000318"/>
    <property type="project" value="GO_Central"/>
</dbReference>
<sequence length="450" mass="49939">MKRCFPASHPYPASSSPPLVCSSPSMANESSSLDHPLQFLPQVPFPSSAVAPHRSPSNCTSVRPLAPMSCNSSHVPAAPDPTTDPPRPNPIVPHHDNTATLDFERKKLERDQRRKHEVEMKAARAREYEARWHANCAQDMSEDLFASGWKQPPMRADGFGGWEYASIHVEANSAALPQYPSWKRNLHPQHLDRRYGGWDQYPSSSSEDTALGGWLYSDPSDQLGDFQKEVEILGKKVMVTVASKGATVEKWLEVRKEEVKWGLDIEWRPTFQKGDYHNAALLQLSLEECCLLVQLRFIDMLPASLKSLLANPNIKMGGVGILADTKKLKKDYGLICAGEVELTTLAVSTLKNTSLKKSGIATLTEKVLGVPYEKNKRVTMSNWENRDLTYAQIHYAAADAWLSYSIMMALLNYKEMPPSALSLETTPGRTASDVGENLVSVEDAGPLLQP</sequence>
<dbReference type="GO" id="GO:0005737">
    <property type="term" value="C:cytoplasm"/>
    <property type="evidence" value="ECO:0000318"/>
    <property type="project" value="GO_Central"/>
</dbReference>
<dbReference type="InterPro" id="IPR051132">
    <property type="entry name" value="3-5_Exonuclease_domain"/>
</dbReference>
<evidence type="ECO:0000256" key="2">
    <source>
        <dbReference type="ARBA" id="ARBA00022801"/>
    </source>
</evidence>
<dbReference type="GO" id="GO:0006139">
    <property type="term" value="P:nucleobase-containing compound metabolic process"/>
    <property type="evidence" value="ECO:0007669"/>
    <property type="project" value="InterPro"/>
</dbReference>
<dbReference type="EMBL" id="ABEU02000016">
    <property type="protein sequence ID" value="PNR38303.1"/>
    <property type="molecule type" value="Genomic_DNA"/>
</dbReference>
<evidence type="ECO:0000259" key="4">
    <source>
        <dbReference type="SMART" id="SM00474"/>
    </source>
</evidence>
<proteinExistence type="predicted"/>
<dbReference type="GO" id="GO:0005634">
    <property type="term" value="C:nucleus"/>
    <property type="evidence" value="ECO:0000318"/>
    <property type="project" value="GO_Central"/>
</dbReference>